<dbReference type="InterPro" id="IPR009003">
    <property type="entry name" value="Peptidase_S1_PA"/>
</dbReference>
<dbReference type="Proteomes" id="UP000289886">
    <property type="component" value="Unassembled WGS sequence"/>
</dbReference>
<dbReference type="AlphaFoldDB" id="A0A444ULI9"/>
<keyword evidence="5" id="KW-1185">Reference proteome</keyword>
<accession>A0A444ULI9</accession>
<dbReference type="Gene3D" id="2.40.10.10">
    <property type="entry name" value="Trypsin-like serine proteases"/>
    <property type="match status" value="1"/>
</dbReference>
<evidence type="ECO:0000256" key="2">
    <source>
        <dbReference type="SAM" id="MobiDB-lite"/>
    </source>
</evidence>
<dbReference type="SUPFAM" id="SSF50494">
    <property type="entry name" value="Trypsin-like serine proteases"/>
    <property type="match status" value="1"/>
</dbReference>
<evidence type="ECO:0000313" key="4">
    <source>
        <dbReference type="EMBL" id="RXM36045.1"/>
    </source>
</evidence>
<feature type="domain" description="Peptidase S1" evidence="3">
    <location>
        <begin position="2"/>
        <end position="75"/>
    </location>
</feature>
<evidence type="ECO:0000259" key="3">
    <source>
        <dbReference type="Pfam" id="PF00089"/>
    </source>
</evidence>
<reference evidence="4 5" key="1">
    <citation type="submission" date="2019-01" db="EMBL/GenBank/DDBJ databases">
        <title>Draft Genome and Complete Hox-Cluster Characterization of the Sterlet Sturgeon (Acipenser ruthenus).</title>
        <authorList>
            <person name="Wei Q."/>
        </authorList>
    </citation>
    <scope>NUCLEOTIDE SEQUENCE [LARGE SCALE GENOMIC DNA]</scope>
    <source>
        <strain evidence="4">WHYD16114868_AA</strain>
        <tissue evidence="4">Blood</tissue>
    </source>
</reference>
<evidence type="ECO:0000256" key="1">
    <source>
        <dbReference type="ARBA" id="ARBA00023157"/>
    </source>
</evidence>
<evidence type="ECO:0000313" key="5">
    <source>
        <dbReference type="Proteomes" id="UP000289886"/>
    </source>
</evidence>
<organism evidence="4 5">
    <name type="scientific">Acipenser ruthenus</name>
    <name type="common">Sterlet sturgeon</name>
    <dbReference type="NCBI Taxonomy" id="7906"/>
    <lineage>
        <taxon>Eukaryota</taxon>
        <taxon>Metazoa</taxon>
        <taxon>Chordata</taxon>
        <taxon>Craniata</taxon>
        <taxon>Vertebrata</taxon>
        <taxon>Euteleostomi</taxon>
        <taxon>Actinopterygii</taxon>
        <taxon>Chondrostei</taxon>
        <taxon>Acipenseriformes</taxon>
        <taxon>Acipenseridae</taxon>
        <taxon>Acipenser</taxon>
    </lineage>
</organism>
<sequence length="82" mass="8743">MSIAKVFRHPSYNPITIKNDITLLKLSSPATMSTTVSPVCLAQSSDVFPGGMLCVTTGWGLTKSTGNRSLSPRQSYTPPNGK</sequence>
<dbReference type="GO" id="GO:0006508">
    <property type="term" value="P:proteolysis"/>
    <property type="evidence" value="ECO:0007669"/>
    <property type="project" value="InterPro"/>
</dbReference>
<gene>
    <name evidence="4" type="ORF">EOD39_3766</name>
</gene>
<keyword evidence="1" id="KW-1015">Disulfide bond</keyword>
<dbReference type="InterPro" id="IPR043504">
    <property type="entry name" value="Peptidase_S1_PA_chymotrypsin"/>
</dbReference>
<name>A0A444ULI9_ACIRT</name>
<dbReference type="GO" id="GO:0004252">
    <property type="term" value="F:serine-type endopeptidase activity"/>
    <property type="evidence" value="ECO:0007669"/>
    <property type="project" value="InterPro"/>
</dbReference>
<dbReference type="PANTHER" id="PTHR24252">
    <property type="entry name" value="ACROSIN-RELATED"/>
    <property type="match status" value="1"/>
</dbReference>
<dbReference type="Pfam" id="PF00089">
    <property type="entry name" value="Trypsin"/>
    <property type="match status" value="1"/>
</dbReference>
<comment type="caution">
    <text evidence="4">The sequence shown here is derived from an EMBL/GenBank/DDBJ whole genome shotgun (WGS) entry which is preliminary data.</text>
</comment>
<feature type="region of interest" description="Disordered" evidence="2">
    <location>
        <begin position="62"/>
        <end position="82"/>
    </location>
</feature>
<dbReference type="PANTHER" id="PTHR24252:SF7">
    <property type="entry name" value="HYALIN"/>
    <property type="match status" value="1"/>
</dbReference>
<dbReference type="EMBL" id="SCEB01214317">
    <property type="protein sequence ID" value="RXM36045.1"/>
    <property type="molecule type" value="Genomic_DNA"/>
</dbReference>
<dbReference type="InterPro" id="IPR001254">
    <property type="entry name" value="Trypsin_dom"/>
</dbReference>
<protein>
    <submittedName>
        <fullName evidence="4">Chymotrypsin A</fullName>
    </submittedName>
</protein>
<proteinExistence type="predicted"/>